<reference evidence="2" key="1">
    <citation type="submission" date="2016-11" db="UniProtKB">
        <authorList>
            <consortium name="WormBaseParasite"/>
        </authorList>
    </citation>
    <scope>IDENTIFICATION</scope>
</reference>
<organism evidence="1 2">
    <name type="scientific">Steinernema glaseri</name>
    <dbReference type="NCBI Taxonomy" id="37863"/>
    <lineage>
        <taxon>Eukaryota</taxon>
        <taxon>Metazoa</taxon>
        <taxon>Ecdysozoa</taxon>
        <taxon>Nematoda</taxon>
        <taxon>Chromadorea</taxon>
        <taxon>Rhabditida</taxon>
        <taxon>Tylenchina</taxon>
        <taxon>Panagrolaimomorpha</taxon>
        <taxon>Strongyloidoidea</taxon>
        <taxon>Steinernematidae</taxon>
        <taxon>Steinernema</taxon>
    </lineage>
</organism>
<evidence type="ECO:0000313" key="1">
    <source>
        <dbReference type="Proteomes" id="UP000095287"/>
    </source>
</evidence>
<name>A0A1I7YVM0_9BILA</name>
<protein>
    <submittedName>
        <fullName evidence="2">Uncharacterized protein</fullName>
    </submittedName>
</protein>
<evidence type="ECO:0000313" key="2">
    <source>
        <dbReference type="WBParaSite" id="L893_g20205.t1"/>
    </source>
</evidence>
<accession>A0A1I7YVM0</accession>
<dbReference type="Proteomes" id="UP000095287">
    <property type="component" value="Unplaced"/>
</dbReference>
<proteinExistence type="predicted"/>
<sequence>MKGGVGVIAKYVQVNSVPPLELPCDPDTINHTSLFSLISDGRRPSLSPVRHTQSPPAPIENVFLDGLVYDSIG</sequence>
<dbReference type="AlphaFoldDB" id="A0A1I7YVM0"/>
<dbReference type="WBParaSite" id="L893_g20205.t1">
    <property type="protein sequence ID" value="L893_g20205.t1"/>
    <property type="gene ID" value="L893_g20205"/>
</dbReference>
<keyword evidence="1" id="KW-1185">Reference proteome</keyword>